<evidence type="ECO:0008006" key="6">
    <source>
        <dbReference type="Google" id="ProtNLM"/>
    </source>
</evidence>
<dbReference type="Pfam" id="PF04326">
    <property type="entry name" value="SLFN_AlbA_2"/>
    <property type="match status" value="1"/>
</dbReference>
<sequence length="549" mass="61869">METPKNTLRLPVSLDDMLRGKSVEWERLEYKQGWNPEAVLHTICAFANDFHNLGGGYIVIGVAEKNGRPELPPAGLDPDTLDMIQKELLNLGHSSIQPMYHPLSTPCEVDGKWILVIWVPGGETRPYKAKASLSKDRSDWAYFIRKMSNTVRAKGADEQELVSLAATVPFDDRYNQQAAVADLSPRLMEEFLREVGSELADEAQALPPEALGRQMNIVGGPSEALFPKNAGLLFFNDDPRRFFPATQIDVVWFPDGAGGDRFEEKTFSGPLSRMTREALDYIRRNYLKETVVKHPDRAEAERFWNFPYAAIEEALVNAVYHRSYEIREPVEVRITPQDLVILSFPGPDRSIRMDDLREGRAVSRRYRNRRLGEFLKELDLTEGRSTGIPKMLRNMAANGSPAPEFESDDDRTYYLVRLPVHPRAEQVTGEATGEDGASAQSGAQVGTKQEPSRHQVGTKSGPSRDQATGEVAGEVTGEVKRLLSVIDGEMKRVELQSAMKLKHEDYFREAYLIPAIQLGLIEMTIPDKPTSRLQKYRLTEKGRRLLENQ</sequence>
<name>A0A6C2UD58_9BACT</name>
<feature type="domain" description="Filamentation induced by cAMP protein Fic-like C-terminal" evidence="3">
    <location>
        <begin position="478"/>
        <end position="539"/>
    </location>
</feature>
<accession>A0A6C2UD58</accession>
<keyword evidence="5" id="KW-1185">Reference proteome</keyword>
<dbReference type="PANTHER" id="PTHR30595">
    <property type="entry name" value="GLPR-RELATED TRANSCRIPTIONAL REPRESSOR"/>
    <property type="match status" value="1"/>
</dbReference>
<dbReference type="Pfam" id="PF21247">
    <property type="entry name" value="Fic-like_C"/>
    <property type="match status" value="1"/>
</dbReference>
<dbReference type="Proteomes" id="UP000346198">
    <property type="component" value="Unassembled WGS sequence"/>
</dbReference>
<dbReference type="InterPro" id="IPR007421">
    <property type="entry name" value="Schlafen_AlbA_2_dom"/>
</dbReference>
<dbReference type="Gene3D" id="3.30.565.60">
    <property type="match status" value="1"/>
</dbReference>
<organism evidence="4 5">
    <name type="scientific">Pontiella sulfatireligans</name>
    <dbReference type="NCBI Taxonomy" id="2750658"/>
    <lineage>
        <taxon>Bacteria</taxon>
        <taxon>Pseudomonadati</taxon>
        <taxon>Kiritimatiellota</taxon>
        <taxon>Kiritimatiellia</taxon>
        <taxon>Kiritimatiellales</taxon>
        <taxon>Pontiellaceae</taxon>
        <taxon>Pontiella</taxon>
    </lineage>
</organism>
<proteinExistence type="predicted"/>
<dbReference type="PANTHER" id="PTHR30595:SF6">
    <property type="entry name" value="SCHLAFEN ALBA-2 DOMAIN-CONTAINING PROTEIN"/>
    <property type="match status" value="1"/>
</dbReference>
<dbReference type="EMBL" id="CAAHFH010000001">
    <property type="protein sequence ID" value="VGO18132.1"/>
    <property type="molecule type" value="Genomic_DNA"/>
</dbReference>
<evidence type="ECO:0000256" key="1">
    <source>
        <dbReference type="SAM" id="MobiDB-lite"/>
    </source>
</evidence>
<evidence type="ECO:0000313" key="5">
    <source>
        <dbReference type="Proteomes" id="UP000346198"/>
    </source>
</evidence>
<dbReference type="InterPro" id="IPR049514">
    <property type="entry name" value="Fic-like_C"/>
</dbReference>
<protein>
    <recommendedName>
        <fullName evidence="6">Schlafen AlbA-2 domain-containing protein</fullName>
    </recommendedName>
</protein>
<dbReference type="AlphaFoldDB" id="A0A6C2UD58"/>
<reference evidence="4 5" key="1">
    <citation type="submission" date="2019-04" db="EMBL/GenBank/DDBJ databases">
        <authorList>
            <person name="Van Vliet M D."/>
        </authorList>
    </citation>
    <scope>NUCLEOTIDE SEQUENCE [LARGE SCALE GENOMIC DNA]</scope>
    <source>
        <strain evidence="4 5">F21</strain>
    </source>
</reference>
<dbReference type="Gene3D" id="3.30.950.30">
    <property type="entry name" value="Schlafen, AAA domain"/>
    <property type="match status" value="1"/>
</dbReference>
<dbReference type="RefSeq" id="WP_136059651.1">
    <property type="nucleotide sequence ID" value="NZ_CAAHFH010000001.1"/>
</dbReference>
<evidence type="ECO:0000313" key="4">
    <source>
        <dbReference type="EMBL" id="VGO18132.1"/>
    </source>
</evidence>
<evidence type="ECO:0000259" key="3">
    <source>
        <dbReference type="Pfam" id="PF21247"/>
    </source>
</evidence>
<feature type="region of interest" description="Disordered" evidence="1">
    <location>
        <begin position="426"/>
        <end position="473"/>
    </location>
</feature>
<dbReference type="InterPro" id="IPR038461">
    <property type="entry name" value="Schlafen_AlbA_2_dom_sf"/>
</dbReference>
<feature type="domain" description="Schlafen AlbA-2" evidence="2">
    <location>
        <begin position="24"/>
        <end position="153"/>
    </location>
</feature>
<dbReference type="InterPro" id="IPR038475">
    <property type="entry name" value="RecG_C_sf"/>
</dbReference>
<feature type="compositionally biased region" description="Polar residues" evidence="1">
    <location>
        <begin position="438"/>
        <end position="466"/>
    </location>
</feature>
<evidence type="ECO:0000259" key="2">
    <source>
        <dbReference type="Pfam" id="PF04326"/>
    </source>
</evidence>
<dbReference type="Pfam" id="PF13749">
    <property type="entry name" value="HATPase_c_4"/>
    <property type="match status" value="1"/>
</dbReference>
<gene>
    <name evidence="4" type="ORF">SCARR_00183</name>
</gene>